<feature type="binding site" evidence="3">
    <location>
        <begin position="360"/>
        <end position="367"/>
    </location>
    <ligand>
        <name>ATP</name>
        <dbReference type="ChEBI" id="CHEBI:30616"/>
    </ligand>
</feature>
<evidence type="ECO:0000256" key="2">
    <source>
        <dbReference type="ARBA" id="ARBA00022840"/>
    </source>
</evidence>
<evidence type="ECO:0000256" key="1">
    <source>
        <dbReference type="ARBA" id="ARBA00022741"/>
    </source>
</evidence>
<evidence type="ECO:0000256" key="4">
    <source>
        <dbReference type="SAM" id="MobiDB-lite"/>
    </source>
</evidence>
<dbReference type="CDD" id="cd01127">
    <property type="entry name" value="TrwB_TraG_TraD_VirD4"/>
    <property type="match status" value="1"/>
</dbReference>
<dbReference type="EMBL" id="JAODOR010000008">
    <property type="protein sequence ID" value="MCT9002025.1"/>
    <property type="molecule type" value="Genomic_DNA"/>
</dbReference>
<feature type="compositionally biased region" description="Acidic residues" evidence="4">
    <location>
        <begin position="1"/>
        <end position="10"/>
    </location>
</feature>
<dbReference type="InterPro" id="IPR050206">
    <property type="entry name" value="FtsK/SpoIIIE/SftA"/>
</dbReference>
<keyword evidence="1 3" id="KW-0547">Nucleotide-binding</keyword>
<evidence type="ECO:0000313" key="7">
    <source>
        <dbReference type="EMBL" id="MCT9002025.1"/>
    </source>
</evidence>
<organism evidence="7 8">
    <name type="scientific">Microbacterium memoriense</name>
    <dbReference type="NCBI Taxonomy" id="2978350"/>
    <lineage>
        <taxon>Bacteria</taxon>
        <taxon>Bacillati</taxon>
        <taxon>Actinomycetota</taxon>
        <taxon>Actinomycetes</taxon>
        <taxon>Micrococcales</taxon>
        <taxon>Microbacteriaceae</taxon>
        <taxon>Microbacterium</taxon>
    </lineage>
</organism>
<feature type="transmembrane region" description="Helical" evidence="5">
    <location>
        <begin position="28"/>
        <end position="46"/>
    </location>
</feature>
<feature type="region of interest" description="Disordered" evidence="4">
    <location>
        <begin position="1"/>
        <end position="27"/>
    </location>
</feature>
<dbReference type="PROSITE" id="PS50901">
    <property type="entry name" value="FTSK"/>
    <property type="match status" value="1"/>
</dbReference>
<dbReference type="InterPro" id="IPR003593">
    <property type="entry name" value="AAA+_ATPase"/>
</dbReference>
<sequence>MRSDDIDLDTDGPLRLPDPPPEAPRPPLPLLSAVVPVIGAVALWMLTGSIYALWFAALGPLLALAALGDGLRGRRKSRRTARRDAERLADAVSAAVDQRHAGERRARWARHPDTLGYASDPAEIWRPVPGRADAVVIGRGLGASDLRLEGAPHTERERAIRQAARALADAPIVIPLRAGIAVAGPPVLAAAVVRALALQICLAQAPGEVRVAGPGLPEGLPHAEATRGALLYVGDGGRALPAGVDIPVIRLEEGAPPPPRCAAVLTVLSPRSARLDHAGRSQSVEVEAVSIEQAERLVEILAERAQRSLGQRADAATALAEVFQAAPSSGGLLSAPIGVAAGEPVVIDLVEDGPHAVVIGVTGSGKSELLTTWIAGLCRGRSAQEVSLLLVDFKGGRTFDSLVGLPHVTGVLTDLDDAQAVRAVESLHAEIRHRERTLAEHDARDIAGVAGVLPRLVIVVDEYAALVGAHPGLHDLFGDIAARGRALGMHLILASQRAAGSFREGVLANAPLRIAMRVTDAADSRAVLGTDDAAHLSGLAHARGLALVRRAADLAPLTVRVALCAPETIADLITASAPQRARAPWLPALPERVPLAGVSRAGEIILGRVDDPSAQRQPLLRLGADGGGFAVVGSAGSGKTTLLRAVAAQAGSVVWVSADLEHAWDALAGIDDVERGTTVIVDDADVVAARLGLEYAAEWLGMLERTSREARGRDIRLVFSTARLSGAVARAADLLPQRALLMLPSRADHVAAGGDAGDFLVDLPPGRGRWARRLVQFVDAPAVAVTVPPVPAWIPGPHPLGIVAPAGARTRGFLAWCASVGIPTRPVDEPGATPVPGVLLWGSPEVWLGRWAVLAACRAEGELIVDSACAAEYRTLTGRRELPPFAAPGVDRAWRLSPEAPVSRVRLV</sequence>
<keyword evidence="2 3" id="KW-0067">ATP-binding</keyword>
<dbReference type="RefSeq" id="WP_261606567.1">
    <property type="nucleotide sequence ID" value="NZ_JAODOR010000008.1"/>
</dbReference>
<dbReference type="Gene3D" id="3.40.50.300">
    <property type="entry name" value="P-loop containing nucleotide triphosphate hydrolases"/>
    <property type="match status" value="3"/>
</dbReference>
<evidence type="ECO:0000313" key="8">
    <source>
        <dbReference type="Proteomes" id="UP001300496"/>
    </source>
</evidence>
<gene>
    <name evidence="7" type="ORF">N4R40_06560</name>
</gene>
<feature type="compositionally biased region" description="Pro residues" evidence="4">
    <location>
        <begin position="16"/>
        <end position="27"/>
    </location>
</feature>
<keyword evidence="5" id="KW-1133">Transmembrane helix</keyword>
<protein>
    <submittedName>
        <fullName evidence="7">FtsK/SpoIIIE domain-containing protein</fullName>
    </submittedName>
</protein>
<evidence type="ECO:0000256" key="3">
    <source>
        <dbReference type="PROSITE-ProRule" id="PRU00289"/>
    </source>
</evidence>
<dbReference type="Proteomes" id="UP001300496">
    <property type="component" value="Unassembled WGS sequence"/>
</dbReference>
<dbReference type="PANTHER" id="PTHR22683">
    <property type="entry name" value="SPORULATION PROTEIN RELATED"/>
    <property type="match status" value="1"/>
</dbReference>
<name>A0ABT2PBP2_9MICO</name>
<accession>A0ABT2PBP2</accession>
<dbReference type="InterPro" id="IPR027417">
    <property type="entry name" value="P-loop_NTPase"/>
</dbReference>
<keyword evidence="8" id="KW-1185">Reference proteome</keyword>
<dbReference type="SMART" id="SM00382">
    <property type="entry name" value="AAA"/>
    <property type="match status" value="2"/>
</dbReference>
<proteinExistence type="predicted"/>
<keyword evidence="5" id="KW-0812">Transmembrane</keyword>
<evidence type="ECO:0000259" key="6">
    <source>
        <dbReference type="PROSITE" id="PS50901"/>
    </source>
</evidence>
<reference evidence="7 8" key="1">
    <citation type="journal article" date="2024" name="Int. J. Syst. Evol. Microbiol.">
        <title>Microbacterium memoriense sp. nov., a member of the Actinomycetota from marine beach sediment of the north coast of Portugal.</title>
        <authorList>
            <person name="Santos J.D.N.D."/>
            <person name="Klimek D."/>
            <person name="Calusinska M."/>
            <person name="Lobo-da-Cunha A."/>
            <person name="Catita J."/>
            <person name="Goncalves H."/>
            <person name="Gonzalez I."/>
            <person name="Lage O.M."/>
        </authorList>
    </citation>
    <scope>NUCLEOTIDE SEQUENCE [LARGE SCALE GENOMIC DNA]</scope>
    <source>
        <strain evidence="7 8">PMIC_1C1B</strain>
    </source>
</reference>
<comment type="caution">
    <text evidence="7">The sequence shown here is derived from an EMBL/GenBank/DDBJ whole genome shotgun (WGS) entry which is preliminary data.</text>
</comment>
<feature type="domain" description="FtsK" evidence="6">
    <location>
        <begin position="342"/>
        <end position="525"/>
    </location>
</feature>
<keyword evidence="5" id="KW-0472">Membrane</keyword>
<dbReference type="PANTHER" id="PTHR22683:SF1">
    <property type="entry name" value="TYPE VII SECRETION SYSTEM PROTEIN ESSC"/>
    <property type="match status" value="1"/>
</dbReference>
<evidence type="ECO:0000256" key="5">
    <source>
        <dbReference type="SAM" id="Phobius"/>
    </source>
</evidence>
<dbReference type="SUPFAM" id="SSF52540">
    <property type="entry name" value="P-loop containing nucleoside triphosphate hydrolases"/>
    <property type="match status" value="2"/>
</dbReference>
<dbReference type="Pfam" id="PF01580">
    <property type="entry name" value="FtsK_SpoIIIE"/>
    <property type="match status" value="1"/>
</dbReference>
<dbReference type="InterPro" id="IPR002543">
    <property type="entry name" value="FtsK_dom"/>
</dbReference>